<feature type="transmembrane region" description="Helical" evidence="6">
    <location>
        <begin position="166"/>
        <end position="188"/>
    </location>
</feature>
<evidence type="ECO:0000256" key="6">
    <source>
        <dbReference type="SAM" id="Phobius"/>
    </source>
</evidence>
<dbReference type="PANTHER" id="PTHR42829">
    <property type="entry name" value="NADH-UBIQUINONE OXIDOREDUCTASE CHAIN 5"/>
    <property type="match status" value="1"/>
</dbReference>
<dbReference type="EMBL" id="SRHE01000199">
    <property type="protein sequence ID" value="TWW09708.1"/>
    <property type="molecule type" value="Genomic_DNA"/>
</dbReference>
<keyword evidence="9" id="KW-1185">Reference proteome</keyword>
<evidence type="ECO:0000256" key="5">
    <source>
        <dbReference type="RuleBase" id="RU000320"/>
    </source>
</evidence>
<name>A0A5C6M533_9PLAN</name>
<dbReference type="GO" id="GO:0003954">
    <property type="term" value="F:NADH dehydrogenase activity"/>
    <property type="evidence" value="ECO:0007669"/>
    <property type="project" value="TreeGrafter"/>
</dbReference>
<evidence type="ECO:0000259" key="7">
    <source>
        <dbReference type="Pfam" id="PF00361"/>
    </source>
</evidence>
<gene>
    <name evidence="8" type="ORF">E3A20_11640</name>
</gene>
<feature type="transmembrane region" description="Helical" evidence="6">
    <location>
        <begin position="109"/>
        <end position="128"/>
    </location>
</feature>
<reference evidence="8 9" key="2">
    <citation type="submission" date="2019-08" db="EMBL/GenBank/DDBJ databases">
        <authorList>
            <person name="Henke P."/>
        </authorList>
    </citation>
    <scope>NUCLEOTIDE SEQUENCE [LARGE SCALE GENOMIC DNA]</scope>
    <source>
        <strain evidence="8">Phe10_nw2017</strain>
    </source>
</reference>
<dbReference type="GO" id="GO:0015990">
    <property type="term" value="P:electron transport coupled proton transport"/>
    <property type="evidence" value="ECO:0007669"/>
    <property type="project" value="TreeGrafter"/>
</dbReference>
<proteinExistence type="predicted"/>
<dbReference type="InterPro" id="IPR003945">
    <property type="entry name" value="NU5C-like"/>
</dbReference>
<evidence type="ECO:0000256" key="1">
    <source>
        <dbReference type="ARBA" id="ARBA00004127"/>
    </source>
</evidence>
<keyword evidence="3 6" id="KW-1133">Transmembrane helix</keyword>
<dbReference type="GO" id="GO:0042773">
    <property type="term" value="P:ATP synthesis coupled electron transport"/>
    <property type="evidence" value="ECO:0007669"/>
    <property type="project" value="InterPro"/>
</dbReference>
<feature type="domain" description="NADH:quinone oxidoreductase/Mrp antiporter transmembrane" evidence="7">
    <location>
        <begin position="2"/>
        <end position="211"/>
    </location>
</feature>
<dbReference type="InterPro" id="IPR001750">
    <property type="entry name" value="ND/Mrp_TM"/>
</dbReference>
<feature type="transmembrane region" description="Helical" evidence="6">
    <location>
        <begin position="134"/>
        <end position="154"/>
    </location>
</feature>
<protein>
    <recommendedName>
        <fullName evidence="7">NADH:quinone oxidoreductase/Mrp antiporter transmembrane domain-containing protein</fullName>
    </recommendedName>
</protein>
<dbReference type="PRINTS" id="PR01434">
    <property type="entry name" value="NADHDHGNASE5"/>
</dbReference>
<evidence type="ECO:0000256" key="4">
    <source>
        <dbReference type="ARBA" id="ARBA00023136"/>
    </source>
</evidence>
<dbReference type="Proteomes" id="UP000321083">
    <property type="component" value="Unassembled WGS sequence"/>
</dbReference>
<dbReference type="GO" id="GO:0012505">
    <property type="term" value="C:endomembrane system"/>
    <property type="evidence" value="ECO:0007669"/>
    <property type="project" value="UniProtKB-SubCell"/>
</dbReference>
<organism evidence="8 9">
    <name type="scientific">Planctomyces bekefii</name>
    <dbReference type="NCBI Taxonomy" id="1653850"/>
    <lineage>
        <taxon>Bacteria</taxon>
        <taxon>Pseudomonadati</taxon>
        <taxon>Planctomycetota</taxon>
        <taxon>Planctomycetia</taxon>
        <taxon>Planctomycetales</taxon>
        <taxon>Planctomycetaceae</taxon>
        <taxon>Planctomyces</taxon>
    </lineage>
</organism>
<dbReference type="GO" id="GO:0008137">
    <property type="term" value="F:NADH dehydrogenase (ubiquinone) activity"/>
    <property type="evidence" value="ECO:0007669"/>
    <property type="project" value="InterPro"/>
</dbReference>
<evidence type="ECO:0000256" key="3">
    <source>
        <dbReference type="ARBA" id="ARBA00022989"/>
    </source>
</evidence>
<accession>A0A5C6M533</accession>
<keyword evidence="4 6" id="KW-0472">Membrane</keyword>
<dbReference type="GO" id="GO:0016020">
    <property type="term" value="C:membrane"/>
    <property type="evidence" value="ECO:0007669"/>
    <property type="project" value="UniProtKB-SubCell"/>
</dbReference>
<comment type="caution">
    <text evidence="8">The sequence shown here is derived from an EMBL/GenBank/DDBJ whole genome shotgun (WGS) entry which is preliminary data.</text>
</comment>
<dbReference type="AlphaFoldDB" id="A0A5C6M533"/>
<evidence type="ECO:0000313" key="9">
    <source>
        <dbReference type="Proteomes" id="UP000321083"/>
    </source>
</evidence>
<dbReference type="PANTHER" id="PTHR42829:SF2">
    <property type="entry name" value="NADH-UBIQUINONE OXIDOREDUCTASE CHAIN 5"/>
    <property type="match status" value="1"/>
</dbReference>
<dbReference type="Pfam" id="PF00361">
    <property type="entry name" value="Proton_antipo_M"/>
    <property type="match status" value="1"/>
</dbReference>
<feature type="transmembrane region" description="Helical" evidence="6">
    <location>
        <begin position="73"/>
        <end position="97"/>
    </location>
</feature>
<reference evidence="8 9" key="1">
    <citation type="submission" date="2019-08" db="EMBL/GenBank/DDBJ databases">
        <title>100 year-old enigma solved: identification of Planctomyces bekefii, the type genus and species of the phylum Planctomycetes.</title>
        <authorList>
            <person name="Svetlana D.N."/>
            <person name="Overmann J."/>
        </authorList>
    </citation>
    <scope>NUCLEOTIDE SEQUENCE [LARGE SCALE GENOMIC DNA]</scope>
    <source>
        <strain evidence="8">Phe10_nw2017</strain>
    </source>
</reference>
<sequence>MGLSSALLVAFFHDRRGPVVNGLRVWSIYRLADAAFLIGAMSLHHLSGSGDFSGLAGQGVWPEGRVDIPQQSVLLVGCLFLFAAAGKSALVPFSGWLPRAMEGPTPSSAVFYGALSVHLGAFLLLRISPLLDRSPVLSGLVVLLGAVTCVFAAMAARVQSDIKSSLAFASLIQVSIIVVEIGLGFRYLPLVHIIGHACLRTLQLVRAPSLLKDYNSMINALGGVAERRSALEQSRYQRMYRFAMNRGNLDSILDEFVVRPFTAALLWSDRLERRWTNWLSGENK</sequence>
<evidence type="ECO:0000313" key="8">
    <source>
        <dbReference type="EMBL" id="TWW09708.1"/>
    </source>
</evidence>
<comment type="subcellular location">
    <subcellularLocation>
        <location evidence="1">Endomembrane system</location>
        <topology evidence="1">Multi-pass membrane protein</topology>
    </subcellularLocation>
    <subcellularLocation>
        <location evidence="5">Membrane</location>
        <topology evidence="5">Multi-pass membrane protein</topology>
    </subcellularLocation>
</comment>
<keyword evidence="2 5" id="KW-0812">Transmembrane</keyword>
<evidence type="ECO:0000256" key="2">
    <source>
        <dbReference type="ARBA" id="ARBA00022692"/>
    </source>
</evidence>